<proteinExistence type="predicted"/>
<reference evidence="1" key="1">
    <citation type="submission" date="2025-08" db="UniProtKB">
        <authorList>
            <consortium name="Ensembl"/>
        </authorList>
    </citation>
    <scope>IDENTIFICATION</scope>
</reference>
<evidence type="ECO:0000313" key="2">
    <source>
        <dbReference type="Proteomes" id="UP000694392"/>
    </source>
</evidence>
<organism evidence="1 2">
    <name type="scientific">Sphenodon punctatus</name>
    <name type="common">Tuatara</name>
    <name type="synonym">Hatteria punctata</name>
    <dbReference type="NCBI Taxonomy" id="8508"/>
    <lineage>
        <taxon>Eukaryota</taxon>
        <taxon>Metazoa</taxon>
        <taxon>Chordata</taxon>
        <taxon>Craniata</taxon>
        <taxon>Vertebrata</taxon>
        <taxon>Euteleostomi</taxon>
        <taxon>Lepidosauria</taxon>
        <taxon>Sphenodontia</taxon>
        <taxon>Sphenodontidae</taxon>
        <taxon>Sphenodon</taxon>
    </lineage>
</organism>
<reference evidence="1" key="2">
    <citation type="submission" date="2025-09" db="UniProtKB">
        <authorList>
            <consortium name="Ensembl"/>
        </authorList>
    </citation>
    <scope>IDENTIFICATION</scope>
</reference>
<name>A0A8D0G5B7_SPHPU</name>
<dbReference type="Proteomes" id="UP000694392">
    <property type="component" value="Unplaced"/>
</dbReference>
<dbReference type="PANTHER" id="PTHR22028">
    <property type="entry name" value="SFI1 SPINDLE BODY DOMAIN-CONTAINING PROTEIN-RELATED"/>
    <property type="match status" value="1"/>
</dbReference>
<dbReference type="GeneTree" id="ENSGT00940000154110"/>
<sequence length="96" mass="11783">MHKHYFSALEESASKFHENSLKKKVLWAWFDLLSEEKSAFWEKQKVAAEHSDRRTTLTMFRAWRQFPALIKEEREKEERREQLRKKVAEILPDFRM</sequence>
<protein>
    <submittedName>
        <fullName evidence="1">Coiled-coil domain containing 191</fullName>
    </submittedName>
</protein>
<gene>
    <name evidence="1" type="primary">CCDC191</name>
</gene>
<evidence type="ECO:0000313" key="1">
    <source>
        <dbReference type="Ensembl" id="ENSSPUP00000002842.1"/>
    </source>
</evidence>
<dbReference type="PANTHER" id="PTHR22028:SF5">
    <property type="entry name" value="COILED-COIL DOMAIN-CONTAINING PROTEIN 191"/>
    <property type="match status" value="1"/>
</dbReference>
<dbReference type="Ensembl" id="ENSSPUT00000003012.1">
    <property type="protein sequence ID" value="ENSSPUP00000002842.1"/>
    <property type="gene ID" value="ENSSPUG00000002184.1"/>
</dbReference>
<accession>A0A8D0G5B7</accession>
<keyword evidence="2" id="KW-1185">Reference proteome</keyword>
<dbReference type="InterPro" id="IPR052270">
    <property type="entry name" value="CACF_protein"/>
</dbReference>
<dbReference type="AlphaFoldDB" id="A0A8D0G5B7"/>